<feature type="transmembrane region" description="Helical" evidence="5">
    <location>
        <begin position="49"/>
        <end position="68"/>
    </location>
</feature>
<protein>
    <submittedName>
        <fullName evidence="6">Integral membrane protein</fullName>
    </submittedName>
</protein>
<evidence type="ECO:0000256" key="4">
    <source>
        <dbReference type="ARBA" id="ARBA00023136"/>
    </source>
</evidence>
<evidence type="ECO:0000256" key="1">
    <source>
        <dbReference type="ARBA" id="ARBA00004141"/>
    </source>
</evidence>
<gene>
    <name evidence="6" type="ORF">HLUCCX10_13295</name>
</gene>
<reference evidence="6 7" key="1">
    <citation type="submission" date="2015-09" db="EMBL/GenBank/DDBJ databases">
        <title>Identification and resolution of microdiversity through metagenomic sequencing of parallel consortia.</title>
        <authorList>
            <person name="Nelson W.C."/>
            <person name="Romine M.F."/>
            <person name="Lindemann S.R."/>
        </authorList>
    </citation>
    <scope>NUCLEOTIDE SEQUENCE [LARGE SCALE GENOMIC DNA]</scope>
    <source>
        <strain evidence="6">HL-49</strain>
    </source>
</reference>
<dbReference type="Proteomes" id="UP000050421">
    <property type="component" value="Unassembled WGS sequence"/>
</dbReference>
<feature type="transmembrane region" description="Helical" evidence="5">
    <location>
        <begin position="74"/>
        <end position="95"/>
    </location>
</feature>
<dbReference type="Pfam" id="PF09685">
    <property type="entry name" value="MamF_MmsF"/>
    <property type="match status" value="1"/>
</dbReference>
<evidence type="ECO:0000313" key="6">
    <source>
        <dbReference type="EMBL" id="KPQ13348.1"/>
    </source>
</evidence>
<evidence type="ECO:0000256" key="2">
    <source>
        <dbReference type="ARBA" id="ARBA00022692"/>
    </source>
</evidence>
<comment type="subcellular location">
    <subcellularLocation>
        <location evidence="1">Membrane</location>
        <topology evidence="1">Multi-pass membrane protein</topology>
    </subcellularLocation>
</comment>
<dbReference type="PANTHER" id="PTHR36460:SF1">
    <property type="entry name" value="UPF0132 DOMAIN PROTEIN (AFU_ORTHOLOGUE AFUA_3G10255)"/>
    <property type="match status" value="1"/>
</dbReference>
<accession>A0A0P8BTZ1</accession>
<dbReference type="PANTHER" id="PTHR36460">
    <property type="entry name" value="UPF0132 DOMAIN PROTEIN (AFU_ORTHOLOGUE AFUA_3G10255)"/>
    <property type="match status" value="1"/>
</dbReference>
<feature type="transmembrane region" description="Helical" evidence="5">
    <location>
        <begin position="20"/>
        <end position="37"/>
    </location>
</feature>
<sequence length="116" mass="13189">MQESKENLSITSAPEGKTEAIIAYITVIGLIIAFVMNNEKKYPFAKYHIKQSLGMVVVGLVLVLISLIPVLGWIIYLLGLVFMIYMWIMGLIHAVNGRMEPVPILGDRFEEWFKNF</sequence>
<dbReference type="eggNOG" id="COG4818">
    <property type="taxonomic scope" value="Bacteria"/>
</dbReference>
<evidence type="ECO:0000256" key="3">
    <source>
        <dbReference type="ARBA" id="ARBA00022989"/>
    </source>
</evidence>
<name>A0A0P8BTZ1_9BACT</name>
<dbReference type="EMBL" id="LJXT01000093">
    <property type="protein sequence ID" value="KPQ13348.1"/>
    <property type="molecule type" value="Genomic_DNA"/>
</dbReference>
<keyword evidence="3 5" id="KW-1133">Transmembrane helix</keyword>
<evidence type="ECO:0000313" key="7">
    <source>
        <dbReference type="Proteomes" id="UP000050421"/>
    </source>
</evidence>
<comment type="caution">
    <text evidence="6">The sequence shown here is derived from an EMBL/GenBank/DDBJ whole genome shotgun (WGS) entry which is preliminary data.</text>
</comment>
<keyword evidence="2 5" id="KW-0812">Transmembrane</keyword>
<evidence type="ECO:0000256" key="5">
    <source>
        <dbReference type="SAM" id="Phobius"/>
    </source>
</evidence>
<keyword evidence="4 5" id="KW-0472">Membrane</keyword>
<dbReference type="GO" id="GO:0016020">
    <property type="term" value="C:membrane"/>
    <property type="evidence" value="ECO:0007669"/>
    <property type="project" value="UniProtKB-SubCell"/>
</dbReference>
<organism evidence="6 7">
    <name type="scientific">Algoriphagus marincola HL-49</name>
    <dbReference type="NCBI Taxonomy" id="1305737"/>
    <lineage>
        <taxon>Bacteria</taxon>
        <taxon>Pseudomonadati</taxon>
        <taxon>Bacteroidota</taxon>
        <taxon>Cytophagia</taxon>
        <taxon>Cytophagales</taxon>
        <taxon>Cyclobacteriaceae</taxon>
        <taxon>Algoriphagus</taxon>
    </lineage>
</organism>
<proteinExistence type="predicted"/>
<dbReference type="InterPro" id="IPR019109">
    <property type="entry name" value="MamF_MmsF"/>
</dbReference>
<dbReference type="STRING" id="1305737.GCA_000526355_01196"/>
<dbReference type="PATRIC" id="fig|1305737.6.peg.3377"/>
<dbReference type="OrthoDB" id="6400719at2"/>
<dbReference type="AlphaFoldDB" id="A0A0P8BTZ1"/>